<name>R7QIX3_CHOCR</name>
<dbReference type="EMBL" id="HG001864">
    <property type="protein sequence ID" value="CDF37713.1"/>
    <property type="molecule type" value="Genomic_DNA"/>
</dbReference>
<proteinExistence type="predicted"/>
<dbReference type="RefSeq" id="XP_005717584.1">
    <property type="nucleotide sequence ID" value="XM_005717527.1"/>
</dbReference>
<feature type="compositionally biased region" description="Basic and acidic residues" evidence="1">
    <location>
        <begin position="48"/>
        <end position="82"/>
    </location>
</feature>
<dbReference type="Gramene" id="CDF37713">
    <property type="protein sequence ID" value="CDF37713"/>
    <property type="gene ID" value="CHC_T00005924001"/>
</dbReference>
<feature type="region of interest" description="Disordered" evidence="1">
    <location>
        <begin position="139"/>
        <end position="161"/>
    </location>
</feature>
<organism evidence="2 3">
    <name type="scientific">Chondrus crispus</name>
    <name type="common">Carrageen Irish moss</name>
    <name type="synonym">Polymorpha crispa</name>
    <dbReference type="NCBI Taxonomy" id="2769"/>
    <lineage>
        <taxon>Eukaryota</taxon>
        <taxon>Rhodophyta</taxon>
        <taxon>Florideophyceae</taxon>
        <taxon>Rhodymeniophycidae</taxon>
        <taxon>Gigartinales</taxon>
        <taxon>Gigartinaceae</taxon>
        <taxon>Chondrus</taxon>
    </lineage>
</organism>
<reference evidence="3" key="1">
    <citation type="journal article" date="2013" name="Proc. Natl. Acad. Sci. U.S.A.">
        <title>Genome structure and metabolic features in the red seaweed Chondrus crispus shed light on evolution of the Archaeplastida.</title>
        <authorList>
            <person name="Collen J."/>
            <person name="Porcel B."/>
            <person name="Carre W."/>
            <person name="Ball S.G."/>
            <person name="Chaparro C."/>
            <person name="Tonon T."/>
            <person name="Barbeyron T."/>
            <person name="Michel G."/>
            <person name="Noel B."/>
            <person name="Valentin K."/>
            <person name="Elias M."/>
            <person name="Artiguenave F."/>
            <person name="Arun A."/>
            <person name="Aury J.M."/>
            <person name="Barbosa-Neto J.F."/>
            <person name="Bothwell J.H."/>
            <person name="Bouget F.Y."/>
            <person name="Brillet L."/>
            <person name="Cabello-Hurtado F."/>
            <person name="Capella-Gutierrez S."/>
            <person name="Charrier B."/>
            <person name="Cladiere L."/>
            <person name="Cock J.M."/>
            <person name="Coelho S.M."/>
            <person name="Colleoni C."/>
            <person name="Czjzek M."/>
            <person name="Da Silva C."/>
            <person name="Delage L."/>
            <person name="Denoeud F."/>
            <person name="Deschamps P."/>
            <person name="Dittami S.M."/>
            <person name="Gabaldon T."/>
            <person name="Gachon C.M."/>
            <person name="Groisillier A."/>
            <person name="Herve C."/>
            <person name="Jabbari K."/>
            <person name="Katinka M."/>
            <person name="Kloareg B."/>
            <person name="Kowalczyk N."/>
            <person name="Labadie K."/>
            <person name="Leblanc C."/>
            <person name="Lopez P.J."/>
            <person name="McLachlan D.H."/>
            <person name="Meslet-Cladiere L."/>
            <person name="Moustafa A."/>
            <person name="Nehr Z."/>
            <person name="Nyvall Collen P."/>
            <person name="Panaud O."/>
            <person name="Partensky F."/>
            <person name="Poulain J."/>
            <person name="Rensing S.A."/>
            <person name="Rousvoal S."/>
            <person name="Samson G."/>
            <person name="Symeonidi A."/>
            <person name="Weissenbach J."/>
            <person name="Zambounis A."/>
            <person name="Wincker P."/>
            <person name="Boyen C."/>
        </authorList>
    </citation>
    <scope>NUCLEOTIDE SEQUENCE [LARGE SCALE GENOMIC DNA]</scope>
    <source>
        <strain evidence="3">cv. Stackhouse</strain>
    </source>
</reference>
<evidence type="ECO:0000313" key="3">
    <source>
        <dbReference type="Proteomes" id="UP000012073"/>
    </source>
</evidence>
<evidence type="ECO:0000256" key="1">
    <source>
        <dbReference type="SAM" id="MobiDB-lite"/>
    </source>
</evidence>
<protein>
    <submittedName>
        <fullName evidence="2">Uncharacterized protein</fullName>
    </submittedName>
</protein>
<feature type="region of interest" description="Disordered" evidence="1">
    <location>
        <begin position="1"/>
        <end position="21"/>
    </location>
</feature>
<dbReference type="KEGG" id="ccp:CHC_T00005924001"/>
<sequence>MEREKPGALAKGAMPAGALDGRRAAFERDKAEATALVRGKVAAFAGDEEPRKAPARGGRDKTVEKARGGEEDQSAKGDRRDEEAGDEEAAVKKPVGLGQRFAMFEGGTAAAENGAAHVKVKAKVDEGDRPVAKAVAKAVGKVPAASGDGGTVKGKTSTSEAGVVQELREVKKQNEELLKRLVELTTAFKRLEKNREALQGRLAKLEKK</sequence>
<accession>R7QIX3</accession>
<evidence type="ECO:0000313" key="2">
    <source>
        <dbReference type="EMBL" id="CDF37713.1"/>
    </source>
</evidence>
<dbReference type="Proteomes" id="UP000012073">
    <property type="component" value="Unassembled WGS sequence"/>
</dbReference>
<keyword evidence="3" id="KW-1185">Reference proteome</keyword>
<gene>
    <name evidence="2" type="ORF">CHC_T00005924001</name>
</gene>
<feature type="region of interest" description="Disordered" evidence="1">
    <location>
        <begin position="39"/>
        <end position="93"/>
    </location>
</feature>
<dbReference type="GeneID" id="17325300"/>
<dbReference type="AlphaFoldDB" id="R7QIX3"/>